<dbReference type="EMBL" id="KE524840">
    <property type="protein sequence ID" value="KFB37250.1"/>
    <property type="molecule type" value="Genomic_DNA"/>
</dbReference>
<dbReference type="VEuPathDB" id="VectorBase:ASIC004466"/>
<reference evidence="2" key="2">
    <citation type="submission" date="2020-05" db="UniProtKB">
        <authorList>
            <consortium name="EnsemblMetazoa"/>
        </authorList>
    </citation>
    <scope>IDENTIFICATION</scope>
</reference>
<reference evidence="1 3" key="1">
    <citation type="journal article" date="2014" name="BMC Genomics">
        <title>Genome sequence of Anopheles sinensis provides insight into genetics basis of mosquito competence for malaria parasites.</title>
        <authorList>
            <person name="Zhou D."/>
            <person name="Zhang D."/>
            <person name="Ding G."/>
            <person name="Shi L."/>
            <person name="Hou Q."/>
            <person name="Ye Y."/>
            <person name="Xu Y."/>
            <person name="Zhou H."/>
            <person name="Xiong C."/>
            <person name="Li S."/>
            <person name="Yu J."/>
            <person name="Hong S."/>
            <person name="Yu X."/>
            <person name="Zou P."/>
            <person name="Chen C."/>
            <person name="Chang X."/>
            <person name="Wang W."/>
            <person name="Lv Y."/>
            <person name="Sun Y."/>
            <person name="Ma L."/>
            <person name="Shen B."/>
            <person name="Zhu C."/>
        </authorList>
    </citation>
    <scope>NUCLEOTIDE SEQUENCE [LARGE SCALE GENOMIC DNA]</scope>
</reference>
<gene>
    <name evidence="1" type="ORF">ZHAS_00004466</name>
</gene>
<dbReference type="EnsemblMetazoa" id="ASIC004466-RA">
    <property type="protein sequence ID" value="ASIC004466-PA"/>
    <property type="gene ID" value="ASIC004466"/>
</dbReference>
<protein>
    <submittedName>
        <fullName evidence="1 2">L-2-haloalkanoic acid dehalogenase</fullName>
    </submittedName>
</protein>
<accession>A0A084VH06</accession>
<sequence length="102" mass="12188">MCASRRRRLFRRRRRRFAAAAAMTPRERYATRKVAMGYIERDEDEQRLSDRIITTSLPWQRLPRPFITCERPSVGGADDHKYKPSQRASRRLCVYVCDMPRL</sequence>
<evidence type="ECO:0000313" key="3">
    <source>
        <dbReference type="Proteomes" id="UP000030765"/>
    </source>
</evidence>
<name>A0A084VH06_ANOSI</name>
<proteinExistence type="predicted"/>
<dbReference type="Proteomes" id="UP000030765">
    <property type="component" value="Unassembled WGS sequence"/>
</dbReference>
<dbReference type="AlphaFoldDB" id="A0A084VH06"/>
<dbReference type="EMBL" id="ATLV01013120">
    <property type="status" value="NOT_ANNOTATED_CDS"/>
    <property type="molecule type" value="Genomic_DNA"/>
</dbReference>
<evidence type="ECO:0000313" key="1">
    <source>
        <dbReference type="EMBL" id="KFB37250.1"/>
    </source>
</evidence>
<evidence type="ECO:0000313" key="2">
    <source>
        <dbReference type="EnsemblMetazoa" id="ASIC004466-PA"/>
    </source>
</evidence>
<keyword evidence="3" id="KW-1185">Reference proteome</keyword>
<organism evidence="1">
    <name type="scientific">Anopheles sinensis</name>
    <name type="common">Mosquito</name>
    <dbReference type="NCBI Taxonomy" id="74873"/>
    <lineage>
        <taxon>Eukaryota</taxon>
        <taxon>Metazoa</taxon>
        <taxon>Ecdysozoa</taxon>
        <taxon>Arthropoda</taxon>
        <taxon>Hexapoda</taxon>
        <taxon>Insecta</taxon>
        <taxon>Pterygota</taxon>
        <taxon>Neoptera</taxon>
        <taxon>Endopterygota</taxon>
        <taxon>Diptera</taxon>
        <taxon>Nematocera</taxon>
        <taxon>Culicoidea</taxon>
        <taxon>Culicidae</taxon>
        <taxon>Anophelinae</taxon>
        <taxon>Anopheles</taxon>
    </lineage>
</organism>